<dbReference type="InterPro" id="IPR016032">
    <property type="entry name" value="Sig_transdc_resp-reg_C-effctor"/>
</dbReference>
<dbReference type="PRINTS" id="PR00038">
    <property type="entry name" value="HTHLUXR"/>
</dbReference>
<dbReference type="PANTHER" id="PTHR44688:SF16">
    <property type="entry name" value="DNA-BINDING TRANSCRIPTIONAL ACTIVATOR DEVR_DOSR"/>
    <property type="match status" value="1"/>
</dbReference>
<keyword evidence="6" id="KW-1185">Reference proteome</keyword>
<feature type="domain" description="HTH luxR-type" evidence="4">
    <location>
        <begin position="175"/>
        <end position="232"/>
    </location>
</feature>
<sequence length="246" mass="27694">MIEYLRQGLEFDNVIVIIFVGTNTPQVAYSRVYGPDVFRYVDDQYLSGAYLLDPIYDHHLRRGQPGLFRLLDVAPDQFRSSRYYKWYYGRIGISDEISVFLPLTQGLTITISMGKDSSSGTIFSAKAEENFRKHEPVIFSLLKAHWAALGEPAAQIARATSVTQNLRAEMENHYKVVLSARQAEVAFLILQGHSTPSIGLQLGVSPQTVKVFRKQLYHRCGICSQAELFALMMPLLGLVNPASRAF</sequence>
<keyword evidence="1" id="KW-0805">Transcription regulation</keyword>
<dbReference type="SMART" id="SM00421">
    <property type="entry name" value="HTH_LUXR"/>
    <property type="match status" value="1"/>
</dbReference>
<evidence type="ECO:0000313" key="6">
    <source>
        <dbReference type="Proteomes" id="UP001549047"/>
    </source>
</evidence>
<evidence type="ECO:0000313" key="5">
    <source>
        <dbReference type="EMBL" id="MET3616053.1"/>
    </source>
</evidence>
<evidence type="ECO:0000256" key="1">
    <source>
        <dbReference type="ARBA" id="ARBA00023015"/>
    </source>
</evidence>
<dbReference type="RefSeq" id="WP_354558511.1">
    <property type="nucleotide sequence ID" value="NZ_JBEPMB010000011.1"/>
</dbReference>
<name>A0ABV2J600_9HYPH</name>
<dbReference type="InterPro" id="IPR036388">
    <property type="entry name" value="WH-like_DNA-bd_sf"/>
</dbReference>
<dbReference type="GO" id="GO:0003677">
    <property type="term" value="F:DNA binding"/>
    <property type="evidence" value="ECO:0007669"/>
    <property type="project" value="UniProtKB-KW"/>
</dbReference>
<evidence type="ECO:0000256" key="3">
    <source>
        <dbReference type="ARBA" id="ARBA00023163"/>
    </source>
</evidence>
<evidence type="ECO:0000259" key="4">
    <source>
        <dbReference type="SMART" id="SM00421"/>
    </source>
</evidence>
<protein>
    <submittedName>
        <fullName evidence="5">DNA-binding CsgD family transcriptional regulator</fullName>
    </submittedName>
</protein>
<evidence type="ECO:0000256" key="2">
    <source>
        <dbReference type="ARBA" id="ARBA00023125"/>
    </source>
</evidence>
<dbReference type="PANTHER" id="PTHR44688">
    <property type="entry name" value="DNA-BINDING TRANSCRIPTIONAL ACTIVATOR DEVR_DOSR"/>
    <property type="match status" value="1"/>
</dbReference>
<organism evidence="5 6">
    <name type="scientific">Rhizobium aquaticum</name>
    <dbReference type="NCBI Taxonomy" id="1549636"/>
    <lineage>
        <taxon>Bacteria</taxon>
        <taxon>Pseudomonadati</taxon>
        <taxon>Pseudomonadota</taxon>
        <taxon>Alphaproteobacteria</taxon>
        <taxon>Hyphomicrobiales</taxon>
        <taxon>Rhizobiaceae</taxon>
        <taxon>Rhizobium/Agrobacterium group</taxon>
        <taxon>Rhizobium</taxon>
    </lineage>
</organism>
<dbReference type="InterPro" id="IPR000792">
    <property type="entry name" value="Tscrpt_reg_LuxR_C"/>
</dbReference>
<dbReference type="Pfam" id="PF00196">
    <property type="entry name" value="GerE"/>
    <property type="match status" value="1"/>
</dbReference>
<accession>A0ABV2J600</accession>
<comment type="caution">
    <text evidence="5">The sequence shown here is derived from an EMBL/GenBank/DDBJ whole genome shotgun (WGS) entry which is preliminary data.</text>
</comment>
<reference evidence="5 6" key="1">
    <citation type="submission" date="2024-06" db="EMBL/GenBank/DDBJ databases">
        <title>Genomic Encyclopedia of Type Strains, Phase IV (KMG-IV): sequencing the most valuable type-strain genomes for metagenomic binning, comparative biology and taxonomic classification.</title>
        <authorList>
            <person name="Goeker M."/>
        </authorList>
    </citation>
    <scope>NUCLEOTIDE SEQUENCE [LARGE SCALE GENOMIC DNA]</scope>
    <source>
        <strain evidence="5 6">DSM 29780</strain>
    </source>
</reference>
<keyword evidence="3" id="KW-0804">Transcription</keyword>
<proteinExistence type="predicted"/>
<dbReference type="SUPFAM" id="SSF46894">
    <property type="entry name" value="C-terminal effector domain of the bipartite response regulators"/>
    <property type="match status" value="1"/>
</dbReference>
<dbReference type="Gene3D" id="1.10.10.10">
    <property type="entry name" value="Winged helix-like DNA-binding domain superfamily/Winged helix DNA-binding domain"/>
    <property type="match status" value="1"/>
</dbReference>
<dbReference type="EMBL" id="JBEPMB010000011">
    <property type="protein sequence ID" value="MET3616053.1"/>
    <property type="molecule type" value="Genomic_DNA"/>
</dbReference>
<keyword evidence="2 5" id="KW-0238">DNA-binding</keyword>
<dbReference type="Proteomes" id="UP001549047">
    <property type="component" value="Unassembled WGS sequence"/>
</dbReference>
<gene>
    <name evidence="5" type="ORF">ABID16_004402</name>
</gene>